<evidence type="ECO:0000313" key="6">
    <source>
        <dbReference type="Proteomes" id="UP000076580"/>
    </source>
</evidence>
<dbReference type="GO" id="GO:0034663">
    <property type="term" value="C:endoplasmic reticulum chaperone complex"/>
    <property type="evidence" value="ECO:0007669"/>
    <property type="project" value="TreeGrafter"/>
</dbReference>
<name>A0A151GE12_DRECN</name>
<dbReference type="Proteomes" id="UP000076580">
    <property type="component" value="Chromosome 03"/>
</dbReference>
<dbReference type="AlphaFoldDB" id="A0A151GE12"/>
<evidence type="ECO:0000256" key="3">
    <source>
        <dbReference type="ARBA" id="ARBA00023186"/>
    </source>
</evidence>
<keyword evidence="5" id="KW-0346">Stress response</keyword>
<evidence type="ECO:0000313" key="5">
    <source>
        <dbReference type="EMBL" id="KYK55340.1"/>
    </source>
</evidence>
<feature type="region of interest" description="Disordered" evidence="4">
    <location>
        <begin position="597"/>
        <end position="660"/>
    </location>
</feature>
<protein>
    <submittedName>
        <fullName evidence="5">Heat shock protein 70-like protein</fullName>
    </submittedName>
</protein>
<dbReference type="PANTHER" id="PTHR45639">
    <property type="entry name" value="HSC70CB, ISOFORM G-RELATED"/>
    <property type="match status" value="1"/>
</dbReference>
<dbReference type="GeneID" id="63719946"/>
<feature type="compositionally biased region" description="Basic and acidic residues" evidence="4">
    <location>
        <begin position="1139"/>
        <end position="1154"/>
    </location>
</feature>
<feature type="region of interest" description="Disordered" evidence="4">
    <location>
        <begin position="827"/>
        <end position="1001"/>
    </location>
</feature>
<dbReference type="FunFam" id="3.90.640.10:FF:000039">
    <property type="entry name" value="Hsp70 family chaperone Lhs1/Orp150"/>
    <property type="match status" value="1"/>
</dbReference>
<feature type="compositionally biased region" description="Low complexity" evidence="4">
    <location>
        <begin position="1164"/>
        <end position="1175"/>
    </location>
</feature>
<feature type="region of interest" description="Disordered" evidence="4">
    <location>
        <begin position="1125"/>
        <end position="1221"/>
    </location>
</feature>
<feature type="compositionally biased region" description="Basic and acidic residues" evidence="4">
    <location>
        <begin position="598"/>
        <end position="617"/>
    </location>
</feature>
<dbReference type="Gene3D" id="1.20.1270.10">
    <property type="match status" value="1"/>
</dbReference>
<dbReference type="GO" id="GO:0140662">
    <property type="term" value="F:ATP-dependent protein folding chaperone"/>
    <property type="evidence" value="ECO:0007669"/>
    <property type="project" value="InterPro"/>
</dbReference>
<evidence type="ECO:0000256" key="4">
    <source>
        <dbReference type="SAM" id="MobiDB-lite"/>
    </source>
</evidence>
<keyword evidence="6" id="KW-1185">Reference proteome</keyword>
<comment type="caution">
    <text evidence="5">The sequence shown here is derived from an EMBL/GenBank/DDBJ whole genome shotgun (WGS) entry which is preliminary data.</text>
</comment>
<dbReference type="RefSeq" id="XP_040654692.1">
    <property type="nucleotide sequence ID" value="XM_040804588.1"/>
</dbReference>
<dbReference type="Gene3D" id="3.30.30.30">
    <property type="match status" value="1"/>
</dbReference>
<keyword evidence="3" id="KW-0143">Chaperone</keyword>
<keyword evidence="2" id="KW-0067">ATP-binding</keyword>
<feature type="compositionally biased region" description="Low complexity" evidence="4">
    <location>
        <begin position="827"/>
        <end position="845"/>
    </location>
</feature>
<evidence type="ECO:0000256" key="1">
    <source>
        <dbReference type="ARBA" id="ARBA00022741"/>
    </source>
</evidence>
<dbReference type="InParanoid" id="A0A151GE12"/>
<organism evidence="5 6">
    <name type="scientific">Drechmeria coniospora</name>
    <name type="common">Nematophagous fungus</name>
    <name type="synonym">Meria coniospora</name>
    <dbReference type="NCBI Taxonomy" id="98403"/>
    <lineage>
        <taxon>Eukaryota</taxon>
        <taxon>Fungi</taxon>
        <taxon>Dikarya</taxon>
        <taxon>Ascomycota</taxon>
        <taxon>Pezizomycotina</taxon>
        <taxon>Sordariomycetes</taxon>
        <taxon>Hypocreomycetidae</taxon>
        <taxon>Hypocreales</taxon>
        <taxon>Ophiocordycipitaceae</taxon>
        <taxon>Drechmeria</taxon>
    </lineage>
</organism>
<dbReference type="InterPro" id="IPR013126">
    <property type="entry name" value="Hsp_70_fam"/>
</dbReference>
<accession>A0A151GE12</accession>
<dbReference type="Gene3D" id="3.30.420.40">
    <property type="match status" value="2"/>
</dbReference>
<dbReference type="InterPro" id="IPR043129">
    <property type="entry name" value="ATPase_NBD"/>
</dbReference>
<dbReference type="SUPFAM" id="SSF53067">
    <property type="entry name" value="Actin-like ATPase domain"/>
    <property type="match status" value="2"/>
</dbReference>
<gene>
    <name evidence="5" type="ORF">DCS_07303</name>
</gene>
<proteinExistence type="predicted"/>
<dbReference type="Pfam" id="PF00012">
    <property type="entry name" value="HSP70"/>
    <property type="match status" value="1"/>
</dbReference>
<dbReference type="CDD" id="cd10230">
    <property type="entry name" value="ASKHA_NBD_HSP70_HYOU1"/>
    <property type="match status" value="1"/>
</dbReference>
<feature type="compositionally biased region" description="Low complexity" evidence="4">
    <location>
        <begin position="627"/>
        <end position="645"/>
    </location>
</feature>
<feature type="compositionally biased region" description="Basic and acidic residues" evidence="4">
    <location>
        <begin position="1205"/>
        <end position="1221"/>
    </location>
</feature>
<keyword evidence="1" id="KW-0547">Nucleotide-binding</keyword>
<feature type="region of interest" description="Disordered" evidence="4">
    <location>
        <begin position="1046"/>
        <end position="1110"/>
    </location>
</feature>
<sequence length="1221" mass="131797">MGTAMASPRRPTPMVMLLGAIFFFSSHVLAVAAVLGVDLGTEYIKAALVKPGIPLEIVLTKDSRRKEASAVAFKPSDELPEKGKFPERFYGSDAMAVAARFPGEVYPNLRTLLGLPIDDAIVQEYAARHPALYLEAHGSRKTASFRSSLLPADADAWMIEELLAMELQSIQKNAEVAAGGQTSVRSVVLTVPPFYTAEEKRAIRMAAELAGLKVLSLISDGLAVGLHYATGRQFPNINEGAKPEFHLVFDMGAGSTTATVMRFQSRSAKDVGKFNKTVQEIQVLGSGWDRTLGGDSLNYLIMDDMVSKFVESDGARKISATVEGVKSHGRAMAKIAKEAERMRHVLSANQDTQAGFEGLYEDVDFKYKITRVDFEAMADGYADRVKTTIGDAMKMSGLDIDDLESIILHGGLTRTPFIQKVLEEVVRTADKLRSNVNADEAAVFGAGFRAAEISPSFRVKEIRISEGTMYPAGIKWTVGSGKTQRQRLWTASSVMGGPAKEMTFTNKADFAITFYQQVDGVDNDIKTMTTTNLTKTLAAVKAQHPTCVDDEAVFKVSVKTRSENGEVQVMQSYVECEIEVAEKDGFVDGVKNLFGFGKKGEPSKDAEESGKGDDSKKPQASNDDVESSTSTTSTASADSSAPSGTESKGAAASDEATPPKKKKKIISIPVGFVLSLAGNPSLSKSELAAAKNRIEAFAASDRARIQREEALNMLEGFAYKISDLVEGDDFITASTEAERAAMTVKASEFSEWIYGDGVGATTAELKAKLKVLQDLVHPVQKRIEEAEKRPEMIALLQSSMNDTNLLVSFLRKQLSDYESWKVSASAASASKSSSTASPSSEPASESVDDLDEEDGTAKSGEKAKDDAGTDKTGKKAKDDADKTGKKAKDDADKTGKKAKGDTDKTGKKAKVDNDKTEKKAKDDTDKTGKKAKVDNDKTEKKAKDDTDKTGKKAKDDDDAAAKTGKTAKSSGGAAKGGKKAKHDEATDQRPPTYTNEDVDKLEALQESTAKWLKAMEVKQASLPPTADPTLVSQDLEAKAKQLKEARANLARQSIKYEESKKRRARSRSQAGGKKKAKSAGAQVPLEPIDFNEPVEPLDPIMRKGKNGPLTTEELKEIVEEFEMKEKKEKLAKAKVKGSSGDKEQSGKAGEERPVKSAKPAESVEPVGPKSKGSKGLSKEELKKVADEFERKEKEEAAAKAKPSKMKADRESEGDGSEHDEL</sequence>
<dbReference type="PRINTS" id="PR00301">
    <property type="entry name" value="HEATSHOCK70"/>
</dbReference>
<feature type="compositionally biased region" description="Basic and acidic residues" evidence="4">
    <location>
        <begin position="1176"/>
        <end position="1198"/>
    </location>
</feature>
<dbReference type="GO" id="GO:0005524">
    <property type="term" value="F:ATP binding"/>
    <property type="evidence" value="ECO:0007669"/>
    <property type="project" value="UniProtKB-KW"/>
</dbReference>
<dbReference type="EMBL" id="LAYC01000003">
    <property type="protein sequence ID" value="KYK55340.1"/>
    <property type="molecule type" value="Genomic_DNA"/>
</dbReference>
<dbReference type="SUPFAM" id="SSF100934">
    <property type="entry name" value="Heat shock protein 70kD (HSP70), C-terminal subdomain"/>
    <property type="match status" value="1"/>
</dbReference>
<feature type="compositionally biased region" description="Basic residues" evidence="4">
    <location>
        <begin position="1061"/>
        <end position="1077"/>
    </location>
</feature>
<dbReference type="STRING" id="98403.A0A151GE12"/>
<dbReference type="PANTHER" id="PTHR45639:SF3">
    <property type="entry name" value="HYPOXIA UP-REGULATED PROTEIN 1"/>
    <property type="match status" value="1"/>
</dbReference>
<dbReference type="InterPro" id="IPR029048">
    <property type="entry name" value="HSP70_C_sf"/>
</dbReference>
<dbReference type="GO" id="GO:0030968">
    <property type="term" value="P:endoplasmic reticulum unfolded protein response"/>
    <property type="evidence" value="ECO:0007669"/>
    <property type="project" value="TreeGrafter"/>
</dbReference>
<reference evidence="5 6" key="1">
    <citation type="journal article" date="2016" name="Sci. Rep.">
        <title>Insights into Adaptations to a Near-Obligate Nematode Endoparasitic Lifestyle from the Finished Genome of Drechmeria coniospora.</title>
        <authorList>
            <person name="Zhang L."/>
            <person name="Zhou Z."/>
            <person name="Guo Q."/>
            <person name="Fokkens L."/>
            <person name="Miskei M."/>
            <person name="Pocsi I."/>
            <person name="Zhang W."/>
            <person name="Chen M."/>
            <person name="Wang L."/>
            <person name="Sun Y."/>
            <person name="Donzelli B.G."/>
            <person name="Gibson D.M."/>
            <person name="Nelson D.R."/>
            <person name="Luo J.G."/>
            <person name="Rep M."/>
            <person name="Liu H."/>
            <person name="Yang S."/>
            <person name="Wang J."/>
            <person name="Krasnoff S.B."/>
            <person name="Xu Y."/>
            <person name="Molnar I."/>
            <person name="Lin M."/>
        </authorList>
    </citation>
    <scope>NUCLEOTIDE SEQUENCE [LARGE SCALE GENOMIC DNA]</scope>
    <source>
        <strain evidence="5 6">ARSEF 6962</strain>
    </source>
</reference>
<feature type="compositionally biased region" description="Low complexity" evidence="4">
    <location>
        <begin position="961"/>
        <end position="972"/>
    </location>
</feature>
<evidence type="ECO:0000256" key="2">
    <source>
        <dbReference type="ARBA" id="ARBA00022840"/>
    </source>
</evidence>
<feature type="compositionally biased region" description="Basic and acidic residues" evidence="4">
    <location>
        <begin position="855"/>
        <end position="955"/>
    </location>
</feature>
<dbReference type="Gene3D" id="3.90.640.10">
    <property type="entry name" value="Actin, Chain A, domain 4"/>
    <property type="match status" value="1"/>
</dbReference>